<dbReference type="Proteomes" id="UP000005408">
    <property type="component" value="Unassembled WGS sequence"/>
</dbReference>
<protein>
    <recommendedName>
        <fullName evidence="3">EF-hand domain-containing protein</fullName>
    </recommendedName>
</protein>
<evidence type="ECO:0000313" key="1">
    <source>
        <dbReference type="EnsemblMetazoa" id="G28127.1:cds"/>
    </source>
</evidence>
<dbReference type="AlphaFoldDB" id="A0A8W8LI90"/>
<organism evidence="1 2">
    <name type="scientific">Magallana gigas</name>
    <name type="common">Pacific oyster</name>
    <name type="synonym">Crassostrea gigas</name>
    <dbReference type="NCBI Taxonomy" id="29159"/>
    <lineage>
        <taxon>Eukaryota</taxon>
        <taxon>Metazoa</taxon>
        <taxon>Spiralia</taxon>
        <taxon>Lophotrochozoa</taxon>
        <taxon>Mollusca</taxon>
        <taxon>Bivalvia</taxon>
        <taxon>Autobranchia</taxon>
        <taxon>Pteriomorphia</taxon>
        <taxon>Ostreida</taxon>
        <taxon>Ostreoidea</taxon>
        <taxon>Ostreidae</taxon>
        <taxon>Magallana</taxon>
    </lineage>
</organism>
<evidence type="ECO:0000313" key="2">
    <source>
        <dbReference type="Proteomes" id="UP000005408"/>
    </source>
</evidence>
<dbReference type="InterPro" id="IPR011992">
    <property type="entry name" value="EF-hand-dom_pair"/>
</dbReference>
<sequence length="98" mass="11028">MQLKSLKTLIIIIYHPENVRVAGDKKVAFNRLSCSLMDYDVNGDGSVKVSEFLTTVSATQEVGEELSSLIDKDNDEVFSEREFTESLPELRSRDIVNC</sequence>
<accession>A0A8W8LI90</accession>
<dbReference type="Gene3D" id="1.10.238.10">
    <property type="entry name" value="EF-hand"/>
    <property type="match status" value="1"/>
</dbReference>
<reference evidence="1" key="1">
    <citation type="submission" date="2022-08" db="UniProtKB">
        <authorList>
            <consortium name="EnsemblMetazoa"/>
        </authorList>
    </citation>
    <scope>IDENTIFICATION</scope>
    <source>
        <strain evidence="1">05x7-T-G4-1.051#20</strain>
    </source>
</reference>
<dbReference type="EnsemblMetazoa" id="G28127.1">
    <property type="protein sequence ID" value="G28127.1:cds"/>
    <property type="gene ID" value="G28127"/>
</dbReference>
<name>A0A8W8LI90_MAGGI</name>
<dbReference type="SUPFAM" id="SSF47473">
    <property type="entry name" value="EF-hand"/>
    <property type="match status" value="1"/>
</dbReference>
<evidence type="ECO:0008006" key="3">
    <source>
        <dbReference type="Google" id="ProtNLM"/>
    </source>
</evidence>
<keyword evidence="2" id="KW-1185">Reference proteome</keyword>
<proteinExistence type="predicted"/>